<feature type="transmembrane region" description="Helical" evidence="6">
    <location>
        <begin position="391"/>
        <end position="413"/>
    </location>
</feature>
<keyword evidence="5 6" id="KW-0472">Membrane</keyword>
<dbReference type="GO" id="GO:0005886">
    <property type="term" value="C:plasma membrane"/>
    <property type="evidence" value="ECO:0007669"/>
    <property type="project" value="UniProtKB-SubCell"/>
</dbReference>
<feature type="transmembrane region" description="Helical" evidence="6">
    <location>
        <begin position="189"/>
        <end position="212"/>
    </location>
</feature>
<comment type="subcellular location">
    <subcellularLocation>
        <location evidence="1">Cell membrane</location>
        <topology evidence="1">Multi-pass membrane protein</topology>
    </subcellularLocation>
</comment>
<dbReference type="Gene3D" id="1.20.1250.20">
    <property type="entry name" value="MFS general substrate transporter like domains"/>
    <property type="match status" value="2"/>
</dbReference>
<evidence type="ECO:0000256" key="6">
    <source>
        <dbReference type="SAM" id="Phobius"/>
    </source>
</evidence>
<dbReference type="RefSeq" id="WP_145089572.1">
    <property type="nucleotide sequence ID" value="NZ_CP036274.1"/>
</dbReference>
<feature type="transmembrane region" description="Helical" evidence="6">
    <location>
        <begin position="82"/>
        <end position="101"/>
    </location>
</feature>
<dbReference type="GO" id="GO:0022857">
    <property type="term" value="F:transmembrane transporter activity"/>
    <property type="evidence" value="ECO:0007669"/>
    <property type="project" value="InterPro"/>
</dbReference>
<name>A0A517YCN7_9BACT</name>
<dbReference type="InterPro" id="IPR020846">
    <property type="entry name" value="MFS_dom"/>
</dbReference>
<evidence type="ECO:0000256" key="1">
    <source>
        <dbReference type="ARBA" id="ARBA00004651"/>
    </source>
</evidence>
<dbReference type="InterPro" id="IPR050189">
    <property type="entry name" value="MFS_Efflux_Transporters"/>
</dbReference>
<dbReference type="SUPFAM" id="SSF103473">
    <property type="entry name" value="MFS general substrate transporter"/>
    <property type="match status" value="1"/>
</dbReference>
<evidence type="ECO:0000256" key="3">
    <source>
        <dbReference type="ARBA" id="ARBA00022692"/>
    </source>
</evidence>
<dbReference type="OrthoDB" id="9781976at2"/>
<dbReference type="Pfam" id="PF07690">
    <property type="entry name" value="MFS_1"/>
    <property type="match status" value="1"/>
</dbReference>
<reference evidence="8 9" key="1">
    <citation type="submission" date="2019-02" db="EMBL/GenBank/DDBJ databases">
        <title>Deep-cultivation of Planctomycetes and their phenomic and genomic characterization uncovers novel biology.</title>
        <authorList>
            <person name="Wiegand S."/>
            <person name="Jogler M."/>
            <person name="Boedeker C."/>
            <person name="Pinto D."/>
            <person name="Vollmers J."/>
            <person name="Rivas-Marin E."/>
            <person name="Kohn T."/>
            <person name="Peeters S.H."/>
            <person name="Heuer A."/>
            <person name="Rast P."/>
            <person name="Oberbeckmann S."/>
            <person name="Bunk B."/>
            <person name="Jeske O."/>
            <person name="Meyerdierks A."/>
            <person name="Storesund J.E."/>
            <person name="Kallscheuer N."/>
            <person name="Luecker S."/>
            <person name="Lage O.M."/>
            <person name="Pohl T."/>
            <person name="Merkel B.J."/>
            <person name="Hornburger P."/>
            <person name="Mueller R.-W."/>
            <person name="Bruemmer F."/>
            <person name="Labrenz M."/>
            <person name="Spormann A.M."/>
            <person name="Op den Camp H."/>
            <person name="Overmann J."/>
            <person name="Amann R."/>
            <person name="Jetten M.S.M."/>
            <person name="Mascher T."/>
            <person name="Medema M.H."/>
            <person name="Devos D.P."/>
            <person name="Kaster A.-K."/>
            <person name="Ovreas L."/>
            <person name="Rohde M."/>
            <person name="Galperin M.Y."/>
            <person name="Jogler C."/>
        </authorList>
    </citation>
    <scope>NUCLEOTIDE SEQUENCE [LARGE SCALE GENOMIC DNA]</scope>
    <source>
        <strain evidence="8 9">ETA_A8</strain>
    </source>
</reference>
<feature type="transmembrane region" description="Helical" evidence="6">
    <location>
        <begin position="51"/>
        <end position="70"/>
    </location>
</feature>
<dbReference type="EMBL" id="CP036274">
    <property type="protein sequence ID" value="QDU28006.1"/>
    <property type="molecule type" value="Genomic_DNA"/>
</dbReference>
<keyword evidence="9" id="KW-1185">Reference proteome</keyword>
<evidence type="ECO:0000313" key="9">
    <source>
        <dbReference type="Proteomes" id="UP000315017"/>
    </source>
</evidence>
<feature type="transmembrane region" description="Helical" evidence="6">
    <location>
        <begin position="241"/>
        <end position="259"/>
    </location>
</feature>
<evidence type="ECO:0000256" key="4">
    <source>
        <dbReference type="ARBA" id="ARBA00022989"/>
    </source>
</evidence>
<feature type="transmembrane region" description="Helical" evidence="6">
    <location>
        <begin position="305"/>
        <end position="322"/>
    </location>
</feature>
<keyword evidence="3 6" id="KW-0812">Transmembrane</keyword>
<dbReference type="InterPro" id="IPR036259">
    <property type="entry name" value="MFS_trans_sf"/>
</dbReference>
<feature type="transmembrane region" description="Helical" evidence="6">
    <location>
        <begin position="279"/>
        <end position="298"/>
    </location>
</feature>
<keyword evidence="2" id="KW-1003">Cell membrane</keyword>
<organism evidence="8 9">
    <name type="scientific">Anatilimnocola aggregata</name>
    <dbReference type="NCBI Taxonomy" id="2528021"/>
    <lineage>
        <taxon>Bacteria</taxon>
        <taxon>Pseudomonadati</taxon>
        <taxon>Planctomycetota</taxon>
        <taxon>Planctomycetia</taxon>
        <taxon>Pirellulales</taxon>
        <taxon>Pirellulaceae</taxon>
        <taxon>Anatilimnocola</taxon>
    </lineage>
</organism>
<dbReference type="Proteomes" id="UP000315017">
    <property type="component" value="Chromosome"/>
</dbReference>
<evidence type="ECO:0000313" key="8">
    <source>
        <dbReference type="EMBL" id="QDU28006.1"/>
    </source>
</evidence>
<dbReference type="InterPro" id="IPR011701">
    <property type="entry name" value="MFS"/>
</dbReference>
<protein>
    <submittedName>
        <fullName evidence="8">Major Facilitator Superfamily protein</fullName>
    </submittedName>
</protein>
<proteinExistence type="predicted"/>
<dbReference type="PROSITE" id="PS50850">
    <property type="entry name" value="MFS"/>
    <property type="match status" value="1"/>
</dbReference>
<feature type="domain" description="Major facilitator superfamily (MFS) profile" evidence="7">
    <location>
        <begin position="237"/>
        <end position="429"/>
    </location>
</feature>
<sequence>MKTETSEHPQRWTQLAWLSVCNLLAMTLWFSVSAVAPALKTAWELSPLDQAWLTISVQIGFATGALASAVWNLADRWPAPRLLAASALIGALLSATIPLLFTNEMARTHGGFLLVLLLRGATGAMLAGIYPVGMKLMASWFRQGRGLAIGIMVGALTVGSALPHLIRILPLDQMAAQFLPSIGGSLPETWRLVLLTASGCSLLAAMLGFIFLRSGPWLPNAATFDWSYFVKVWQDEPLRRANFGYLGHMFELYAMWTWAPQLLRDAYAGAGYSLDSASLVSFATVAVGGFGCVAAGRFADRRGRCLTTIVSLLISGTCALAAGSLTQWPVLLTIVCLIWGVSVIADSAQFSAAVSELCDQQYVGTALAIQTCTGFLLTTLTIAALPVLQTWLGWPLATAILAIGPVVGIWNMIRLRGLPQAARLAAGKR</sequence>
<feature type="transmembrane region" description="Helical" evidence="6">
    <location>
        <begin position="113"/>
        <end position="134"/>
    </location>
</feature>
<evidence type="ECO:0000256" key="2">
    <source>
        <dbReference type="ARBA" id="ARBA00022475"/>
    </source>
</evidence>
<accession>A0A517YCN7</accession>
<keyword evidence="4 6" id="KW-1133">Transmembrane helix</keyword>
<dbReference type="KEGG" id="aagg:ETAA8_30980"/>
<feature type="transmembrane region" description="Helical" evidence="6">
    <location>
        <begin position="362"/>
        <end position="385"/>
    </location>
</feature>
<dbReference type="AlphaFoldDB" id="A0A517YCN7"/>
<gene>
    <name evidence="8" type="ORF">ETAA8_30980</name>
</gene>
<evidence type="ECO:0000256" key="5">
    <source>
        <dbReference type="ARBA" id="ARBA00023136"/>
    </source>
</evidence>
<feature type="transmembrane region" description="Helical" evidence="6">
    <location>
        <begin position="12"/>
        <end position="31"/>
    </location>
</feature>
<feature type="transmembrane region" description="Helical" evidence="6">
    <location>
        <begin position="328"/>
        <end position="350"/>
    </location>
</feature>
<evidence type="ECO:0000259" key="7">
    <source>
        <dbReference type="PROSITE" id="PS50850"/>
    </source>
</evidence>
<dbReference type="PANTHER" id="PTHR43124:SF3">
    <property type="entry name" value="CHLORAMPHENICOL EFFLUX PUMP RV0191"/>
    <property type="match status" value="1"/>
</dbReference>
<feature type="transmembrane region" description="Helical" evidence="6">
    <location>
        <begin position="146"/>
        <end position="169"/>
    </location>
</feature>
<dbReference type="PANTHER" id="PTHR43124">
    <property type="entry name" value="PURINE EFFLUX PUMP PBUE"/>
    <property type="match status" value="1"/>
</dbReference>